<dbReference type="RefSeq" id="WP_133559904.1">
    <property type="nucleotide sequence ID" value="NZ_SNZA01000001.1"/>
</dbReference>
<evidence type="ECO:0000256" key="5">
    <source>
        <dbReference type="ARBA" id="ARBA00023235"/>
    </source>
</evidence>
<dbReference type="UniPathway" id="UPA00219"/>
<dbReference type="Gene3D" id="3.40.50.1860">
    <property type="match status" value="2"/>
</dbReference>
<feature type="binding site" evidence="7">
    <location>
        <begin position="41"/>
        <end position="42"/>
    </location>
    <ligand>
        <name>substrate</name>
    </ligand>
</feature>
<proteinExistence type="inferred from homology"/>
<gene>
    <name evidence="7" type="primary">murI</name>
    <name evidence="8" type="ORF">C8D85_0643</name>
</gene>
<keyword evidence="3 7" id="KW-0133">Cell shape</keyword>
<dbReference type="PANTHER" id="PTHR21198">
    <property type="entry name" value="GLUTAMATE RACEMASE"/>
    <property type="match status" value="1"/>
</dbReference>
<evidence type="ECO:0000313" key="8">
    <source>
        <dbReference type="EMBL" id="TDR15282.1"/>
    </source>
</evidence>
<dbReference type="PANTHER" id="PTHR21198:SF3">
    <property type="entry name" value="GLUTAMATE RACEMASE"/>
    <property type="match status" value="1"/>
</dbReference>
<comment type="catalytic activity">
    <reaction evidence="1 7">
        <text>L-glutamate = D-glutamate</text>
        <dbReference type="Rhea" id="RHEA:12813"/>
        <dbReference type="ChEBI" id="CHEBI:29985"/>
        <dbReference type="ChEBI" id="CHEBI:29986"/>
        <dbReference type="EC" id="5.1.1.3"/>
    </reaction>
</comment>
<comment type="pathway">
    <text evidence="7">Cell wall biogenesis; peptidoglycan biosynthesis.</text>
</comment>
<keyword evidence="9" id="KW-1185">Reference proteome</keyword>
<comment type="function">
    <text evidence="7">Provides the (R)-glutamate required for cell wall biosynthesis.</text>
</comment>
<dbReference type="EC" id="5.1.1.3" evidence="2 7"/>
<dbReference type="NCBIfam" id="TIGR00067">
    <property type="entry name" value="glut_race"/>
    <property type="match status" value="1"/>
</dbReference>
<feature type="binding site" evidence="7">
    <location>
        <begin position="73"/>
        <end position="74"/>
    </location>
    <ligand>
        <name>substrate</name>
    </ligand>
</feature>
<dbReference type="GO" id="GO:0008881">
    <property type="term" value="F:glutamate racemase activity"/>
    <property type="evidence" value="ECO:0007669"/>
    <property type="project" value="UniProtKB-UniRule"/>
</dbReference>
<organism evidence="8 9">
    <name type="scientific">Marinomonas communis</name>
    <dbReference type="NCBI Taxonomy" id="28254"/>
    <lineage>
        <taxon>Bacteria</taxon>
        <taxon>Pseudomonadati</taxon>
        <taxon>Pseudomonadota</taxon>
        <taxon>Gammaproteobacteria</taxon>
        <taxon>Oceanospirillales</taxon>
        <taxon>Oceanospirillaceae</taxon>
        <taxon>Marinomonas</taxon>
    </lineage>
</organism>
<dbReference type="GO" id="GO:0008360">
    <property type="term" value="P:regulation of cell shape"/>
    <property type="evidence" value="ECO:0007669"/>
    <property type="project" value="UniProtKB-KW"/>
</dbReference>
<dbReference type="InterPro" id="IPR001920">
    <property type="entry name" value="Asp/Glu_race"/>
</dbReference>
<dbReference type="AlphaFoldDB" id="A0A4R6X864"/>
<feature type="binding site" evidence="7">
    <location>
        <begin position="183"/>
        <end position="184"/>
    </location>
    <ligand>
        <name>substrate</name>
    </ligand>
</feature>
<protein>
    <recommendedName>
        <fullName evidence="2 7">Glutamate racemase</fullName>
        <ecNumber evidence="2 7">5.1.1.3</ecNumber>
    </recommendedName>
</protein>
<dbReference type="InterPro" id="IPR015942">
    <property type="entry name" value="Asp/Glu/hydantoin_racemase"/>
</dbReference>
<evidence type="ECO:0000256" key="3">
    <source>
        <dbReference type="ARBA" id="ARBA00022960"/>
    </source>
</evidence>
<comment type="similarity">
    <text evidence="7">Belongs to the aspartate/glutamate racemases family.</text>
</comment>
<keyword evidence="5 7" id="KW-0413">Isomerase</keyword>
<reference evidence="8 9" key="1">
    <citation type="submission" date="2019-03" db="EMBL/GenBank/DDBJ databases">
        <title>Genomic Encyclopedia of Type Strains, Phase IV (KMG-IV): sequencing the most valuable type-strain genomes for metagenomic binning, comparative biology and taxonomic classification.</title>
        <authorList>
            <person name="Goeker M."/>
        </authorList>
    </citation>
    <scope>NUCLEOTIDE SEQUENCE [LARGE SCALE GENOMIC DNA]</scope>
    <source>
        <strain evidence="8 9">DSM 5604</strain>
    </source>
</reference>
<accession>A0A4R6X864</accession>
<dbReference type="GO" id="GO:0009252">
    <property type="term" value="P:peptidoglycan biosynthetic process"/>
    <property type="evidence" value="ECO:0007669"/>
    <property type="project" value="UniProtKB-UniRule"/>
</dbReference>
<dbReference type="SUPFAM" id="SSF53681">
    <property type="entry name" value="Aspartate/glutamate racemase"/>
    <property type="match status" value="2"/>
</dbReference>
<dbReference type="PROSITE" id="PS00924">
    <property type="entry name" value="ASP_GLU_RACEMASE_2"/>
    <property type="match status" value="1"/>
</dbReference>
<dbReference type="GO" id="GO:0071555">
    <property type="term" value="P:cell wall organization"/>
    <property type="evidence" value="ECO:0007669"/>
    <property type="project" value="UniProtKB-KW"/>
</dbReference>
<dbReference type="Pfam" id="PF01177">
    <property type="entry name" value="Asp_Glu_race"/>
    <property type="match status" value="1"/>
</dbReference>
<feature type="active site" description="Proton donor/acceptor" evidence="7">
    <location>
        <position position="72"/>
    </location>
</feature>
<dbReference type="PROSITE" id="PS00923">
    <property type="entry name" value="ASP_GLU_RACEMASE_1"/>
    <property type="match status" value="1"/>
</dbReference>
<evidence type="ECO:0000256" key="6">
    <source>
        <dbReference type="ARBA" id="ARBA00023316"/>
    </source>
</evidence>
<sequence>MSTKIGVMDSGAGGLTILKSIQKNLPNIELIYFADQAHAPYGAKSDAFIVDRLLVVADFFKSQGCCVMVVACNTATVAGIQTLRAKTDLPIVGVEPAVKPACRRSSRKRVSVLATEGTSKSLRLNELIEAWRFDTEVQVLASKSLASLIDEMPSVLSVAEQEVVRVSTIVKEHQSDALVLACTHYPLIKNMFEVALPGVEIVEPSEGVTAQVRRILLSQGHALSDDFLDDANVAIFTNGAVGFQKSLSYWSQDIEAKNICFVDI</sequence>
<dbReference type="Proteomes" id="UP000295729">
    <property type="component" value="Unassembled WGS sequence"/>
</dbReference>
<dbReference type="InterPro" id="IPR018187">
    <property type="entry name" value="Asp/Glu_racemase_AS_1"/>
</dbReference>
<feature type="active site" description="Proton donor/acceptor" evidence="7">
    <location>
        <position position="182"/>
    </location>
</feature>
<keyword evidence="6 7" id="KW-0961">Cell wall biogenesis/degradation</keyword>
<dbReference type="EMBL" id="SNZA01000001">
    <property type="protein sequence ID" value="TDR15282.1"/>
    <property type="molecule type" value="Genomic_DNA"/>
</dbReference>
<evidence type="ECO:0000256" key="7">
    <source>
        <dbReference type="HAMAP-Rule" id="MF_00258"/>
    </source>
</evidence>
<evidence type="ECO:0000256" key="1">
    <source>
        <dbReference type="ARBA" id="ARBA00001602"/>
    </source>
</evidence>
<dbReference type="OrthoDB" id="9801055at2"/>
<dbReference type="InterPro" id="IPR033134">
    <property type="entry name" value="Asp/Glu_racemase_AS_2"/>
</dbReference>
<evidence type="ECO:0000313" key="9">
    <source>
        <dbReference type="Proteomes" id="UP000295729"/>
    </source>
</evidence>
<feature type="binding site" evidence="7">
    <location>
        <begin position="9"/>
        <end position="10"/>
    </location>
    <ligand>
        <name>substrate</name>
    </ligand>
</feature>
<dbReference type="HAMAP" id="MF_00258">
    <property type="entry name" value="Glu_racemase"/>
    <property type="match status" value="1"/>
</dbReference>
<evidence type="ECO:0000256" key="2">
    <source>
        <dbReference type="ARBA" id="ARBA00013090"/>
    </source>
</evidence>
<dbReference type="InterPro" id="IPR004391">
    <property type="entry name" value="Glu_race"/>
</dbReference>
<keyword evidence="4 7" id="KW-0573">Peptidoglycan synthesis</keyword>
<comment type="caution">
    <text evidence="8">The sequence shown here is derived from an EMBL/GenBank/DDBJ whole genome shotgun (WGS) entry which is preliminary data.</text>
</comment>
<name>A0A4R6X864_9GAMM</name>
<evidence type="ECO:0000256" key="4">
    <source>
        <dbReference type="ARBA" id="ARBA00022984"/>
    </source>
</evidence>